<evidence type="ECO:0000313" key="3">
    <source>
        <dbReference type="EMBL" id="SQI39082.1"/>
    </source>
</evidence>
<organism evidence="3 4">
    <name type="scientific">Rhodococcus coprophilus</name>
    <dbReference type="NCBI Taxonomy" id="38310"/>
    <lineage>
        <taxon>Bacteria</taxon>
        <taxon>Bacillati</taxon>
        <taxon>Actinomycetota</taxon>
        <taxon>Actinomycetes</taxon>
        <taxon>Mycobacteriales</taxon>
        <taxon>Nocardiaceae</taxon>
        <taxon>Rhodococcus</taxon>
    </lineage>
</organism>
<dbReference type="InterPro" id="IPR006016">
    <property type="entry name" value="UspA"/>
</dbReference>
<sequence length="300" mass="31636">MSTGTPGGGILVGIDGSDSAVDAARWAAVVARRLGEPLRLVHAHSGGPGDADEPTRAVLDNAEAAILEEAAAVDAAAPREPTAGNELTAELAVEKKAVSGRPANALSDLSASARMLVLGHTTTSELQSMFRRSDVVYVANHAVCPVVSWRSEQGFRPPDGRPIVVGVDGTQLSSAAIGEGYRLAAALEAPLVAVHTWVEHSTITYGEDSRFTDWTDFAAFRKARMVESMADWASDFPDVEVEHRVERGKPDIVLLEHSAHAQLIVVGSHGRSAQSSAILGSTSQGLIHHSFCPVAICRAR</sequence>
<gene>
    <name evidence="3" type="ORF">NCTC10994_04129</name>
</gene>
<dbReference type="SUPFAM" id="SSF52402">
    <property type="entry name" value="Adenine nucleotide alpha hydrolases-like"/>
    <property type="match status" value="2"/>
</dbReference>
<comment type="similarity">
    <text evidence="1">Belongs to the universal stress protein A family.</text>
</comment>
<feature type="domain" description="UspA" evidence="2">
    <location>
        <begin position="10"/>
        <end position="147"/>
    </location>
</feature>
<dbReference type="Pfam" id="PF00582">
    <property type="entry name" value="Usp"/>
    <property type="match status" value="2"/>
</dbReference>
<dbReference type="InterPro" id="IPR006015">
    <property type="entry name" value="Universal_stress_UspA"/>
</dbReference>
<dbReference type="RefSeq" id="WP_072699281.1">
    <property type="nucleotide sequence ID" value="NZ_JAFBBL010000001.1"/>
</dbReference>
<dbReference type="PANTHER" id="PTHR46268">
    <property type="entry name" value="STRESS RESPONSE PROTEIN NHAX"/>
    <property type="match status" value="1"/>
</dbReference>
<protein>
    <submittedName>
        <fullName evidence="3">Usp family protein</fullName>
    </submittedName>
</protein>
<dbReference type="PANTHER" id="PTHR46268:SF6">
    <property type="entry name" value="UNIVERSAL STRESS PROTEIN UP12"/>
    <property type="match status" value="1"/>
</dbReference>
<keyword evidence="4" id="KW-1185">Reference proteome</keyword>
<dbReference type="AlphaFoldDB" id="A0A2X4UWP3"/>
<evidence type="ECO:0000256" key="1">
    <source>
        <dbReference type="ARBA" id="ARBA00008791"/>
    </source>
</evidence>
<dbReference type="STRING" id="1219011.GCA_001895045_01279"/>
<dbReference type="KEGG" id="rcr:NCTC10994_04129"/>
<dbReference type="Proteomes" id="UP000249091">
    <property type="component" value="Chromosome 1"/>
</dbReference>
<dbReference type="InterPro" id="IPR014729">
    <property type="entry name" value="Rossmann-like_a/b/a_fold"/>
</dbReference>
<name>A0A2X4UWP3_9NOCA</name>
<proteinExistence type="inferred from homology"/>
<dbReference type="Gene3D" id="3.40.50.620">
    <property type="entry name" value="HUPs"/>
    <property type="match status" value="2"/>
</dbReference>
<accession>A0A2X4UWP3</accession>
<evidence type="ECO:0000313" key="4">
    <source>
        <dbReference type="Proteomes" id="UP000249091"/>
    </source>
</evidence>
<dbReference type="PRINTS" id="PR01438">
    <property type="entry name" value="UNVRSLSTRESS"/>
</dbReference>
<feature type="domain" description="UspA" evidence="2">
    <location>
        <begin position="161"/>
        <end position="298"/>
    </location>
</feature>
<dbReference type="EMBL" id="LS483468">
    <property type="protein sequence ID" value="SQI39082.1"/>
    <property type="molecule type" value="Genomic_DNA"/>
</dbReference>
<reference evidence="3 4" key="1">
    <citation type="submission" date="2018-06" db="EMBL/GenBank/DDBJ databases">
        <authorList>
            <consortium name="Pathogen Informatics"/>
            <person name="Doyle S."/>
        </authorList>
    </citation>
    <scope>NUCLEOTIDE SEQUENCE [LARGE SCALE GENOMIC DNA]</scope>
    <source>
        <strain evidence="3 4">NCTC10994</strain>
    </source>
</reference>
<evidence type="ECO:0000259" key="2">
    <source>
        <dbReference type="Pfam" id="PF00582"/>
    </source>
</evidence>